<dbReference type="InterPro" id="IPR002138">
    <property type="entry name" value="Pept_C14_p10"/>
</dbReference>
<accession>A0A288MWZ7</accession>
<reference evidence="8" key="1">
    <citation type="journal article" date="2017" name="Gene">
        <title>Involvement of caspase3 in the acute stress response to high temperature and elevated ammonium in stony coral Pocillopora damicornis.</title>
        <authorList>
            <person name="Yu X."/>
            <person name="Huang B."/>
            <person name="Zhou Z."/>
            <person name="Tang J."/>
            <person name="Yu Y."/>
        </authorList>
    </citation>
    <scope>NUCLEOTIDE SEQUENCE</scope>
</reference>
<dbReference type="AlphaFoldDB" id="A0A288MWZ7"/>
<dbReference type="InterPro" id="IPR033139">
    <property type="entry name" value="Caspase_cys_AS"/>
</dbReference>
<dbReference type="PROSITE" id="PS50208">
    <property type="entry name" value="CASPASE_P20"/>
    <property type="match status" value="1"/>
</dbReference>
<dbReference type="InterPro" id="IPR011600">
    <property type="entry name" value="Pept_C14_caspase"/>
</dbReference>
<dbReference type="OrthoDB" id="6116485at2759"/>
<dbReference type="PANTHER" id="PTHR47901">
    <property type="entry name" value="CASPASE RECRUITMENT DOMAIN-CONTAINING PROTEIN 18"/>
    <property type="match status" value="1"/>
</dbReference>
<dbReference type="Pfam" id="PF00656">
    <property type="entry name" value="Peptidase_C14"/>
    <property type="match status" value="1"/>
</dbReference>
<feature type="domain" description="Caspase family p20" evidence="7">
    <location>
        <begin position="81"/>
        <end position="208"/>
    </location>
</feature>
<dbReference type="SMART" id="SM00115">
    <property type="entry name" value="CASc"/>
    <property type="match status" value="1"/>
</dbReference>
<keyword evidence="4" id="KW-0378">Hydrolase</keyword>
<organism evidence="8">
    <name type="scientific">Pocillopora damicornis</name>
    <name type="common">Cauliflower coral</name>
    <name type="synonym">Millepora damicornis</name>
    <dbReference type="NCBI Taxonomy" id="46731"/>
    <lineage>
        <taxon>Eukaryota</taxon>
        <taxon>Metazoa</taxon>
        <taxon>Cnidaria</taxon>
        <taxon>Anthozoa</taxon>
        <taxon>Hexacorallia</taxon>
        <taxon>Scleractinia</taxon>
        <taxon>Astrocoeniina</taxon>
        <taxon>Pocilloporidae</taxon>
        <taxon>Pocillopora</taxon>
    </lineage>
</organism>
<dbReference type="Gene3D" id="3.40.50.1460">
    <property type="match status" value="1"/>
</dbReference>
<dbReference type="EMBL" id="KU882098">
    <property type="protein sequence ID" value="AMZ03552.1"/>
    <property type="molecule type" value="mRNA"/>
</dbReference>
<evidence type="ECO:0000256" key="1">
    <source>
        <dbReference type="ARBA" id="ARBA00010134"/>
    </source>
</evidence>
<evidence type="ECO:0000313" key="8">
    <source>
        <dbReference type="EMBL" id="AMZ03552.1"/>
    </source>
</evidence>
<dbReference type="GO" id="GO:0004197">
    <property type="term" value="F:cysteine-type endopeptidase activity"/>
    <property type="evidence" value="ECO:0007669"/>
    <property type="project" value="InterPro"/>
</dbReference>
<dbReference type="InterPro" id="IPR015917">
    <property type="entry name" value="Pept_C14A"/>
</dbReference>
<sequence>MGNSIIKWLIREVEEEHTIKATLEDGSSHEEVKNGSPDNQGQVSVFQAFDSMTANPQMADTYLNFAKARDHQNDQVYDGVRNPYVLVINNVNFIRDPVPRNGAKFDLRKVEKFAKEAGFQAVRQYRDLTKQEMVYILDEIRKNRELGKHDAFICIIMSHGNETGILCKHGETIPVDEITAKFRGGKESCPQLVGKPKLFFIQACRGKVDDKGYWVTNGQESDNVVADSAQSEELPVKLPSEADFLISYSTTAGCISHRRFTDSTVNGERHSEKLGSWFISCLMKVLQENSHVDDLMTMLTKVNQEMIKYRTDGGSKQIPCHLTMLTRKVYFANFFDKNRPQTCP</sequence>
<feature type="domain" description="Caspase family p10" evidence="6">
    <location>
        <begin position="237"/>
        <end position="333"/>
    </location>
</feature>
<dbReference type="InterPro" id="IPR002398">
    <property type="entry name" value="Pept_C14"/>
</dbReference>
<dbReference type="InterPro" id="IPR029030">
    <property type="entry name" value="Caspase-like_dom_sf"/>
</dbReference>
<evidence type="ECO:0000256" key="2">
    <source>
        <dbReference type="ARBA" id="ARBA00022670"/>
    </source>
</evidence>
<dbReference type="PROSITE" id="PS50207">
    <property type="entry name" value="CASPASE_P10"/>
    <property type="match status" value="1"/>
</dbReference>
<dbReference type="InterPro" id="IPR001309">
    <property type="entry name" value="Pept_C14_p20"/>
</dbReference>
<proteinExistence type="evidence at transcript level"/>
<keyword evidence="2" id="KW-0645">Protease</keyword>
<dbReference type="PROSITE" id="PS01122">
    <property type="entry name" value="CASPASE_CYS"/>
    <property type="match status" value="1"/>
</dbReference>
<dbReference type="CDD" id="cd00032">
    <property type="entry name" value="CASc"/>
    <property type="match status" value="1"/>
</dbReference>
<dbReference type="PANTHER" id="PTHR47901:SF8">
    <property type="entry name" value="CASPASE-3"/>
    <property type="match status" value="1"/>
</dbReference>
<dbReference type="GO" id="GO:0006915">
    <property type="term" value="P:apoptotic process"/>
    <property type="evidence" value="ECO:0007669"/>
    <property type="project" value="UniProtKB-KW"/>
</dbReference>
<evidence type="ECO:0000256" key="4">
    <source>
        <dbReference type="ARBA" id="ARBA00022801"/>
    </source>
</evidence>
<dbReference type="GO" id="GO:0006508">
    <property type="term" value="P:proteolysis"/>
    <property type="evidence" value="ECO:0007669"/>
    <property type="project" value="UniProtKB-KW"/>
</dbReference>
<name>A0A288MWZ7_POCDA</name>
<evidence type="ECO:0000259" key="6">
    <source>
        <dbReference type="PROSITE" id="PS50207"/>
    </source>
</evidence>
<evidence type="ECO:0000259" key="7">
    <source>
        <dbReference type="PROSITE" id="PS50208"/>
    </source>
</evidence>
<keyword evidence="3" id="KW-0053">Apoptosis</keyword>
<evidence type="ECO:0000256" key="3">
    <source>
        <dbReference type="ARBA" id="ARBA00022703"/>
    </source>
</evidence>
<dbReference type="PRINTS" id="PR00376">
    <property type="entry name" value="IL1BCENZYME"/>
</dbReference>
<dbReference type="SUPFAM" id="SSF52129">
    <property type="entry name" value="Caspase-like"/>
    <property type="match status" value="1"/>
</dbReference>
<evidence type="ECO:0000256" key="5">
    <source>
        <dbReference type="RuleBase" id="RU003971"/>
    </source>
</evidence>
<comment type="similarity">
    <text evidence="1 5">Belongs to the peptidase C14A family.</text>
</comment>
<protein>
    <submittedName>
        <fullName evidence="8">Caspase 3</fullName>
    </submittedName>
</protein>